<dbReference type="Proteomes" id="UP000245783">
    <property type="component" value="Unassembled WGS sequence"/>
</dbReference>
<evidence type="ECO:0000256" key="4">
    <source>
        <dbReference type="ARBA" id="ARBA00023136"/>
    </source>
</evidence>
<evidence type="ECO:0000256" key="3">
    <source>
        <dbReference type="ARBA" id="ARBA00022989"/>
    </source>
</evidence>
<dbReference type="GeneID" id="37039136"/>
<dbReference type="AlphaFoldDB" id="A0A316VMF4"/>
<dbReference type="STRING" id="1522189.A0A316VMF4"/>
<feature type="transmembrane region" description="Helical" evidence="6">
    <location>
        <begin position="480"/>
        <end position="503"/>
    </location>
</feature>
<keyword evidence="4 6" id="KW-0472">Membrane</keyword>
<dbReference type="PROSITE" id="PS50850">
    <property type="entry name" value="MFS"/>
    <property type="match status" value="1"/>
</dbReference>
<feature type="transmembrane region" description="Helical" evidence="6">
    <location>
        <begin position="387"/>
        <end position="409"/>
    </location>
</feature>
<dbReference type="PANTHER" id="PTHR23501">
    <property type="entry name" value="MAJOR FACILITATOR SUPERFAMILY"/>
    <property type="match status" value="1"/>
</dbReference>
<feature type="transmembrane region" description="Helical" evidence="6">
    <location>
        <begin position="88"/>
        <end position="106"/>
    </location>
</feature>
<dbReference type="InterPro" id="IPR011701">
    <property type="entry name" value="MFS"/>
</dbReference>
<dbReference type="OrthoDB" id="2241241at2759"/>
<dbReference type="EMBL" id="KZ819542">
    <property type="protein sequence ID" value="PWN38762.1"/>
    <property type="molecule type" value="Genomic_DNA"/>
</dbReference>
<evidence type="ECO:0000256" key="6">
    <source>
        <dbReference type="SAM" id="Phobius"/>
    </source>
</evidence>
<feature type="transmembrane region" description="Helical" evidence="6">
    <location>
        <begin position="318"/>
        <end position="337"/>
    </location>
</feature>
<evidence type="ECO:0000256" key="1">
    <source>
        <dbReference type="ARBA" id="ARBA00004141"/>
    </source>
</evidence>
<reference evidence="8 9" key="1">
    <citation type="journal article" date="2018" name="Mol. Biol. Evol.">
        <title>Broad Genomic Sampling Reveals a Smut Pathogenic Ancestry of the Fungal Clade Ustilaginomycotina.</title>
        <authorList>
            <person name="Kijpornyongpan T."/>
            <person name="Mondo S.J."/>
            <person name="Barry K."/>
            <person name="Sandor L."/>
            <person name="Lee J."/>
            <person name="Lipzen A."/>
            <person name="Pangilinan J."/>
            <person name="LaButti K."/>
            <person name="Hainaut M."/>
            <person name="Henrissat B."/>
            <person name="Grigoriev I.V."/>
            <person name="Spatafora J.W."/>
            <person name="Aime M.C."/>
        </authorList>
    </citation>
    <scope>NUCLEOTIDE SEQUENCE [LARGE SCALE GENOMIC DNA]</scope>
    <source>
        <strain evidence="8 9">MCA 4658</strain>
    </source>
</reference>
<feature type="domain" description="Major facilitator superfamily (MFS) profile" evidence="7">
    <location>
        <begin position="93"/>
        <end position="616"/>
    </location>
</feature>
<gene>
    <name evidence="8" type="ORF">IE81DRAFT_369603</name>
</gene>
<keyword evidence="3 6" id="KW-1133">Transmembrane helix</keyword>
<name>A0A316VMF4_9BASI</name>
<sequence length="673" mass="73259">MSRQEPHAPIAEIEANAPSYDYNEASKQHNHHHDHDTPSKSAGSHSDDDGSLHSRDAREEIVAEEGAQGVARAEAFTRLLRSHKRGKALLWLLGILIWCTMFVYALDNGLTGNIFTPIIGSLYGRHAQISAVTTASSIIAAVSKPFLGKISDYTSRPFTYSITLCFYCVGFIVAATSETWAAYIIGLCFTSFAKAGIDLLGDIIISDLTPLQWRQFFTSGLTSPYFITAYIGGFIVDGLGITDADYGQWRWALGMFCILMPAFLGPVIVLLFALQRQAAQLGMISMGASGIKRRGQESTTRGQTTWQIIVAASISMDLVGLLLFAFGFGLLLLPFSLAKGAQGGWSNPSMIAMVVVGFVLLVIFALWEQYGAPVPLAPRRVLRNRAFLVAVLIDFLAQFGSFVASIYFSSYIYVTQDLTDYQWTALTATTTVGLCFFGILNGLLQRRFHRFKAQMLFGSVAKLIGYGICMTAGNRATTNLAALAISRILIAMSGMMVGGARLASQCAVAHRDLVTTIYTVSLISSVGSSVGSSVCASIWQNRMLTYMREEIPATVPDATIRKVYASIKTLRSYPLDDPIRIGGIAAYQRVQGIMFIVAIVVSAAGVIITFFVPNYYLGTQHNHVSKRDLDGNDVGGPVVRDTSNEAPPTTSGQKAWRAIRDAWDFPPRKPLAA</sequence>
<evidence type="ECO:0000259" key="7">
    <source>
        <dbReference type="PROSITE" id="PS50850"/>
    </source>
</evidence>
<feature type="transmembrane region" description="Helical" evidence="6">
    <location>
        <begin position="349"/>
        <end position="367"/>
    </location>
</feature>
<dbReference type="Gene3D" id="1.20.1250.20">
    <property type="entry name" value="MFS general substrate transporter like domains"/>
    <property type="match status" value="2"/>
</dbReference>
<organism evidence="8 9">
    <name type="scientific">Ceraceosorus guamensis</name>
    <dbReference type="NCBI Taxonomy" id="1522189"/>
    <lineage>
        <taxon>Eukaryota</taxon>
        <taxon>Fungi</taxon>
        <taxon>Dikarya</taxon>
        <taxon>Basidiomycota</taxon>
        <taxon>Ustilaginomycotina</taxon>
        <taxon>Exobasidiomycetes</taxon>
        <taxon>Ceraceosorales</taxon>
        <taxon>Ceraceosoraceae</taxon>
        <taxon>Ceraceosorus</taxon>
    </lineage>
</organism>
<dbReference type="SUPFAM" id="SSF103473">
    <property type="entry name" value="MFS general substrate transporter"/>
    <property type="match status" value="2"/>
</dbReference>
<feature type="transmembrane region" description="Helical" evidence="6">
    <location>
        <begin position="593"/>
        <end position="617"/>
    </location>
</feature>
<feature type="region of interest" description="Disordered" evidence="5">
    <location>
        <begin position="1"/>
        <end position="54"/>
    </location>
</feature>
<protein>
    <submittedName>
        <fullName evidence="8">MFS general substrate transporter</fullName>
    </submittedName>
</protein>
<feature type="transmembrane region" description="Helical" evidence="6">
    <location>
        <begin position="216"/>
        <end position="236"/>
    </location>
</feature>
<keyword evidence="2 6" id="KW-0812">Transmembrane</keyword>
<dbReference type="InParanoid" id="A0A316VMF4"/>
<evidence type="ECO:0000256" key="5">
    <source>
        <dbReference type="SAM" id="MobiDB-lite"/>
    </source>
</evidence>
<keyword evidence="9" id="KW-1185">Reference proteome</keyword>
<feature type="transmembrane region" description="Helical" evidence="6">
    <location>
        <begin position="158"/>
        <end position="175"/>
    </location>
</feature>
<accession>A0A316VMF4</accession>
<dbReference type="InterPro" id="IPR036259">
    <property type="entry name" value="MFS_trans_sf"/>
</dbReference>
<dbReference type="GO" id="GO:0005886">
    <property type="term" value="C:plasma membrane"/>
    <property type="evidence" value="ECO:0007669"/>
    <property type="project" value="TreeGrafter"/>
</dbReference>
<evidence type="ECO:0000256" key="2">
    <source>
        <dbReference type="ARBA" id="ARBA00022692"/>
    </source>
</evidence>
<feature type="compositionally biased region" description="Basic and acidic residues" evidence="5">
    <location>
        <begin position="45"/>
        <end position="54"/>
    </location>
</feature>
<dbReference type="PANTHER" id="PTHR23501:SF58">
    <property type="entry name" value="LOW AFFINITY HEME TRANSPORTER STR3"/>
    <property type="match status" value="1"/>
</dbReference>
<feature type="transmembrane region" description="Helical" evidence="6">
    <location>
        <begin position="515"/>
        <end position="539"/>
    </location>
</feature>
<dbReference type="RefSeq" id="XP_025365922.1">
    <property type="nucleotide sequence ID" value="XM_025517266.1"/>
</dbReference>
<feature type="transmembrane region" description="Helical" evidence="6">
    <location>
        <begin position="421"/>
        <end position="444"/>
    </location>
</feature>
<evidence type="ECO:0000313" key="9">
    <source>
        <dbReference type="Proteomes" id="UP000245783"/>
    </source>
</evidence>
<dbReference type="Pfam" id="PF07690">
    <property type="entry name" value="MFS_1"/>
    <property type="match status" value="1"/>
</dbReference>
<comment type="subcellular location">
    <subcellularLocation>
        <location evidence="1">Membrane</location>
        <topology evidence="1">Multi-pass membrane protein</topology>
    </subcellularLocation>
</comment>
<dbReference type="GO" id="GO:0022857">
    <property type="term" value="F:transmembrane transporter activity"/>
    <property type="evidence" value="ECO:0007669"/>
    <property type="project" value="InterPro"/>
</dbReference>
<proteinExistence type="predicted"/>
<dbReference type="InterPro" id="IPR020846">
    <property type="entry name" value="MFS_dom"/>
</dbReference>
<feature type="transmembrane region" description="Helical" evidence="6">
    <location>
        <begin position="251"/>
        <end position="274"/>
    </location>
</feature>
<evidence type="ECO:0000313" key="8">
    <source>
        <dbReference type="EMBL" id="PWN38762.1"/>
    </source>
</evidence>